<dbReference type="STRING" id="553466.SAMN04487950_2621"/>
<accession>A0A1I4F5H9</accession>
<sequence length="332" mass="37319">MVLSALDRASELGYRIVYLPALSFGYIFVESVSSSPLLKATPIIESTGFYFVSTIVLLSCAVLFHGAWRSVAGPQGASSTISEKEETQRVVHTLLNRGEVHQYPQYLIKLNRHEGIPKKRLLLGILVIFSALIVFLSYPFTVYELYVLFPARPLVTGLLLFVTVAIFLQLVTNSWWPRSHVAGAIEETEIEQMGSELIRFTHLTDIIDEPNLSYNTKDGGSVNLQFGVPDGVDIEEMIEIILVGYSGTFAGGSFPCANLEARVRIDKNEELIFNISQSWVQEYDNREITLDELVDRIVDTFEFVDAEKPSLLSVLFEKTLGEDLTKYLDYEN</sequence>
<keyword evidence="3" id="KW-1185">Reference proteome</keyword>
<keyword evidence="1" id="KW-0812">Transmembrane</keyword>
<reference evidence="3" key="1">
    <citation type="submission" date="2016-10" db="EMBL/GenBank/DDBJ databases">
        <authorList>
            <person name="Varghese N."/>
            <person name="Submissions S."/>
        </authorList>
    </citation>
    <scope>NUCLEOTIDE SEQUENCE [LARGE SCALE GENOMIC DNA]</scope>
    <source>
        <strain evidence="3">CGMCC 1.7738</strain>
    </source>
</reference>
<proteinExistence type="predicted"/>
<protein>
    <submittedName>
        <fullName evidence="2">Uncharacterized protein</fullName>
    </submittedName>
</protein>
<feature type="transmembrane region" description="Helical" evidence="1">
    <location>
        <begin position="153"/>
        <end position="171"/>
    </location>
</feature>
<evidence type="ECO:0000256" key="1">
    <source>
        <dbReference type="SAM" id="Phobius"/>
    </source>
</evidence>
<feature type="transmembrane region" description="Helical" evidence="1">
    <location>
        <begin position="121"/>
        <end position="141"/>
    </location>
</feature>
<keyword evidence="1" id="KW-1133">Transmembrane helix</keyword>
<evidence type="ECO:0000313" key="3">
    <source>
        <dbReference type="Proteomes" id="UP000199607"/>
    </source>
</evidence>
<gene>
    <name evidence="2" type="ORF">SAMN04487950_2621</name>
</gene>
<evidence type="ECO:0000313" key="2">
    <source>
        <dbReference type="EMBL" id="SFL12809.1"/>
    </source>
</evidence>
<keyword evidence="1" id="KW-0472">Membrane</keyword>
<dbReference type="AlphaFoldDB" id="A0A1I4F5H9"/>
<dbReference type="EMBL" id="FOTC01000002">
    <property type="protein sequence ID" value="SFL12809.1"/>
    <property type="molecule type" value="Genomic_DNA"/>
</dbReference>
<dbReference type="Proteomes" id="UP000199607">
    <property type="component" value="Unassembled WGS sequence"/>
</dbReference>
<organism evidence="2 3">
    <name type="scientific">Halogranum rubrum</name>
    <dbReference type="NCBI Taxonomy" id="553466"/>
    <lineage>
        <taxon>Archaea</taxon>
        <taxon>Methanobacteriati</taxon>
        <taxon>Methanobacteriota</taxon>
        <taxon>Stenosarchaea group</taxon>
        <taxon>Halobacteria</taxon>
        <taxon>Halobacteriales</taxon>
        <taxon>Haloferacaceae</taxon>
    </lineage>
</organism>
<feature type="transmembrane region" description="Helical" evidence="1">
    <location>
        <begin position="12"/>
        <end position="29"/>
    </location>
</feature>
<name>A0A1I4F5H9_9EURY</name>
<feature type="transmembrane region" description="Helical" evidence="1">
    <location>
        <begin position="49"/>
        <end position="68"/>
    </location>
</feature>